<keyword evidence="2" id="KW-1133">Transmembrane helix</keyword>
<dbReference type="Proteomes" id="UP000243459">
    <property type="component" value="Chromosome 10"/>
</dbReference>
<dbReference type="PANTHER" id="PTHR35297">
    <property type="entry name" value="PROTEIN, PUTATIVE-RELATED"/>
    <property type="match status" value="1"/>
</dbReference>
<keyword evidence="2" id="KW-0472">Membrane</keyword>
<accession>A0A5P1E1G4</accession>
<dbReference type="AlphaFoldDB" id="A0A5P1E1G4"/>
<dbReference type="Gramene" id="ONK55793">
    <property type="protein sequence ID" value="ONK55793"/>
    <property type="gene ID" value="A4U43_C10F1040"/>
</dbReference>
<keyword evidence="2" id="KW-0812">Transmembrane</keyword>
<feature type="transmembrane region" description="Helical" evidence="2">
    <location>
        <begin position="49"/>
        <end position="68"/>
    </location>
</feature>
<organism evidence="3 4">
    <name type="scientific">Asparagus officinalis</name>
    <name type="common">Garden asparagus</name>
    <dbReference type="NCBI Taxonomy" id="4686"/>
    <lineage>
        <taxon>Eukaryota</taxon>
        <taxon>Viridiplantae</taxon>
        <taxon>Streptophyta</taxon>
        <taxon>Embryophyta</taxon>
        <taxon>Tracheophyta</taxon>
        <taxon>Spermatophyta</taxon>
        <taxon>Magnoliopsida</taxon>
        <taxon>Liliopsida</taxon>
        <taxon>Asparagales</taxon>
        <taxon>Asparagaceae</taxon>
        <taxon>Asparagoideae</taxon>
        <taxon>Asparagus</taxon>
    </lineage>
</organism>
<name>A0A5P1E1G4_ASPOF</name>
<reference evidence="4" key="1">
    <citation type="journal article" date="2017" name="Nat. Commun.">
        <title>The asparagus genome sheds light on the origin and evolution of a young Y chromosome.</title>
        <authorList>
            <person name="Harkess A."/>
            <person name="Zhou J."/>
            <person name="Xu C."/>
            <person name="Bowers J.E."/>
            <person name="Van der Hulst R."/>
            <person name="Ayyampalayam S."/>
            <person name="Mercati F."/>
            <person name="Riccardi P."/>
            <person name="McKain M.R."/>
            <person name="Kakrana A."/>
            <person name="Tang H."/>
            <person name="Ray J."/>
            <person name="Groenendijk J."/>
            <person name="Arikit S."/>
            <person name="Mathioni S.M."/>
            <person name="Nakano M."/>
            <person name="Shan H."/>
            <person name="Telgmann-Rauber A."/>
            <person name="Kanno A."/>
            <person name="Yue Z."/>
            <person name="Chen H."/>
            <person name="Li W."/>
            <person name="Chen Y."/>
            <person name="Xu X."/>
            <person name="Zhang Y."/>
            <person name="Luo S."/>
            <person name="Chen H."/>
            <person name="Gao J."/>
            <person name="Mao Z."/>
            <person name="Pires J.C."/>
            <person name="Luo M."/>
            <person name="Kudrna D."/>
            <person name="Wing R.A."/>
            <person name="Meyers B.C."/>
            <person name="Yi K."/>
            <person name="Kong H."/>
            <person name="Lavrijsen P."/>
            <person name="Sunseri F."/>
            <person name="Falavigna A."/>
            <person name="Ye Y."/>
            <person name="Leebens-Mack J.H."/>
            <person name="Chen G."/>
        </authorList>
    </citation>
    <scope>NUCLEOTIDE SEQUENCE [LARGE SCALE GENOMIC DNA]</scope>
    <source>
        <strain evidence="4">cv. DH0086</strain>
    </source>
</reference>
<dbReference type="PANTHER" id="PTHR35297:SF2">
    <property type="entry name" value="PROTEIN, PUTATIVE-RELATED"/>
    <property type="match status" value="1"/>
</dbReference>
<keyword evidence="4" id="KW-1185">Reference proteome</keyword>
<protein>
    <submittedName>
        <fullName evidence="3">Uncharacterized protein</fullName>
    </submittedName>
</protein>
<sequence>MQRQSLGFPAERSRPLRMAGASPREHRDPGAGDQGGEADRSSSRSPRSVHLIPVLTVLCFLILYLISYEPSPLGQLPDPSDLATCALTFALPDSLLYFFVVRSDLPRTRGVERIIGQEGKCRSRIFFFLRFFKTRRIARIIRAGFFRDLDQRRSVAVGGPRCRPAYGRSAGLMRGRRFRSRGRQAWGAVSRA</sequence>
<proteinExistence type="predicted"/>
<gene>
    <name evidence="3" type="ORF">A4U43_C10F1040</name>
</gene>
<evidence type="ECO:0000313" key="3">
    <source>
        <dbReference type="EMBL" id="ONK55793.1"/>
    </source>
</evidence>
<dbReference type="EMBL" id="CM007390">
    <property type="protein sequence ID" value="ONK55793.1"/>
    <property type="molecule type" value="Genomic_DNA"/>
</dbReference>
<evidence type="ECO:0000313" key="4">
    <source>
        <dbReference type="Proteomes" id="UP000243459"/>
    </source>
</evidence>
<feature type="region of interest" description="Disordered" evidence="1">
    <location>
        <begin position="1"/>
        <end position="44"/>
    </location>
</feature>
<feature type="transmembrane region" description="Helical" evidence="2">
    <location>
        <begin position="80"/>
        <end position="100"/>
    </location>
</feature>
<evidence type="ECO:0000256" key="2">
    <source>
        <dbReference type="SAM" id="Phobius"/>
    </source>
</evidence>
<evidence type="ECO:0000256" key="1">
    <source>
        <dbReference type="SAM" id="MobiDB-lite"/>
    </source>
</evidence>